<dbReference type="InterPro" id="IPR041740">
    <property type="entry name" value="AKii-LysC-BS"/>
</dbReference>
<keyword evidence="9 17" id="KW-0808">Transferase</keyword>
<evidence type="ECO:0000256" key="8">
    <source>
        <dbReference type="ARBA" id="ARBA00022605"/>
    </source>
</evidence>
<dbReference type="InterPro" id="IPR001341">
    <property type="entry name" value="Asp_kinase"/>
</dbReference>
<dbReference type="PROSITE" id="PS51671">
    <property type="entry name" value="ACT"/>
    <property type="match status" value="2"/>
</dbReference>
<keyword evidence="12 16" id="KW-0067">ATP-binding</keyword>
<dbReference type="PANTHER" id="PTHR21499">
    <property type="entry name" value="ASPARTATE KINASE"/>
    <property type="match status" value="1"/>
</dbReference>
<dbReference type="InterPro" id="IPR002912">
    <property type="entry name" value="ACT_dom"/>
</dbReference>
<proteinExistence type="inferred from homology"/>
<dbReference type="InterPro" id="IPR001048">
    <property type="entry name" value="Asp/Glu/Uridylate_kinase"/>
</dbReference>
<dbReference type="Pfam" id="PF00696">
    <property type="entry name" value="AA_kinase"/>
    <property type="match status" value="1"/>
</dbReference>
<dbReference type="CDD" id="cd04936">
    <property type="entry name" value="ACT_AKii-LysC-BS-like_2"/>
    <property type="match status" value="1"/>
</dbReference>
<keyword evidence="11 17" id="KW-0418">Kinase</keyword>
<dbReference type="InterPro" id="IPR018042">
    <property type="entry name" value="Aspartate_kinase_CS"/>
</dbReference>
<dbReference type="InterPro" id="IPR036393">
    <property type="entry name" value="AceGlu_kinase-like_sf"/>
</dbReference>
<evidence type="ECO:0000256" key="3">
    <source>
        <dbReference type="ARBA" id="ARBA00004986"/>
    </source>
</evidence>
<evidence type="ECO:0000256" key="9">
    <source>
        <dbReference type="ARBA" id="ARBA00022679"/>
    </source>
</evidence>
<feature type="binding site" evidence="16">
    <location>
        <begin position="13"/>
        <end position="16"/>
    </location>
    <ligand>
        <name>ATP</name>
        <dbReference type="ChEBI" id="CHEBI:30616"/>
    </ligand>
</feature>
<comment type="pathway">
    <text evidence="2 18">Amino-acid biosynthesis; L-lysine biosynthesis via DAP pathway; (S)-tetrahydrodipicolinate from L-aspartate: step 1/4.</text>
</comment>
<keyword evidence="14" id="KW-0457">Lysine biosynthesis</keyword>
<dbReference type="GO" id="GO:0019877">
    <property type="term" value="P:diaminopimelate biosynthetic process"/>
    <property type="evidence" value="ECO:0007669"/>
    <property type="project" value="UniProtKB-KW"/>
</dbReference>
<dbReference type="NCBIfam" id="TIGR00657">
    <property type="entry name" value="asp_kinases"/>
    <property type="match status" value="1"/>
</dbReference>
<dbReference type="PATRIC" id="fig|657308.3.peg.491"/>
<evidence type="ECO:0000256" key="2">
    <source>
        <dbReference type="ARBA" id="ARBA00004766"/>
    </source>
</evidence>
<dbReference type="SUPFAM" id="SSF53633">
    <property type="entry name" value="Carbamate kinase-like"/>
    <property type="match status" value="1"/>
</dbReference>
<dbReference type="UniPathway" id="UPA00051">
    <property type="reaction ID" value="UER00462"/>
</dbReference>
<dbReference type="PROSITE" id="PS00324">
    <property type="entry name" value="ASPARTOKINASE"/>
    <property type="match status" value="1"/>
</dbReference>
<comment type="pathway">
    <text evidence="3 18">Amino-acid biosynthesis; L-methionine biosynthesis via de novo pathway; L-homoserine from L-aspartate: step 1/3.</text>
</comment>
<feature type="domain" description="ACT" evidence="19">
    <location>
        <begin position="270"/>
        <end position="348"/>
    </location>
</feature>
<dbReference type="NCBIfam" id="NF005154">
    <property type="entry name" value="PRK06635.1-2"/>
    <property type="match status" value="1"/>
</dbReference>
<reference evidence="20 21" key="2">
    <citation type="submission" date="2010-03" db="EMBL/GenBank/DDBJ databases">
        <authorList>
            <person name="Pajon A."/>
        </authorList>
    </citation>
    <scope>NUCLEOTIDE SEQUENCE [LARGE SCALE GENOMIC DNA]</scope>
    <source>
        <strain evidence="21">7-10-1-b</strain>
    </source>
</reference>
<dbReference type="HOGENOM" id="CLU_009116_3_2_11"/>
<evidence type="ECO:0000256" key="14">
    <source>
        <dbReference type="ARBA" id="ARBA00023154"/>
    </source>
</evidence>
<dbReference type="GO" id="GO:0009088">
    <property type="term" value="P:threonine biosynthetic process"/>
    <property type="evidence" value="ECO:0007669"/>
    <property type="project" value="UniProtKB-UniPathway"/>
</dbReference>
<evidence type="ECO:0000313" key="21">
    <source>
        <dbReference type="Proteomes" id="UP000008805"/>
    </source>
</evidence>
<dbReference type="UniPathway" id="UPA00034">
    <property type="reaction ID" value="UER00015"/>
</dbReference>
<name>D6E7I6_9ACTN</name>
<keyword evidence="10 16" id="KW-0547">Nucleotide-binding</keyword>
<organism evidence="20 21">
    <name type="scientific">Gordonibacter pamelaeae 7-10-1-b</name>
    <dbReference type="NCBI Taxonomy" id="657308"/>
    <lineage>
        <taxon>Bacteria</taxon>
        <taxon>Bacillati</taxon>
        <taxon>Actinomycetota</taxon>
        <taxon>Coriobacteriia</taxon>
        <taxon>Eggerthellales</taxon>
        <taxon>Eggerthellaceae</taxon>
        <taxon>Gordonibacter</taxon>
    </lineage>
</organism>
<dbReference type="Proteomes" id="UP000008805">
    <property type="component" value="Chromosome"/>
</dbReference>
<evidence type="ECO:0000256" key="16">
    <source>
        <dbReference type="PIRSR" id="PIRSR000726-1"/>
    </source>
</evidence>
<dbReference type="InterPro" id="IPR045865">
    <property type="entry name" value="ACT-like_dom_sf"/>
</dbReference>
<dbReference type="GO" id="GO:0009089">
    <property type="term" value="P:lysine biosynthetic process via diaminopimelate"/>
    <property type="evidence" value="ECO:0007669"/>
    <property type="project" value="UniProtKB-UniPathway"/>
</dbReference>
<feature type="binding site" evidence="16">
    <location>
        <position position="185"/>
    </location>
    <ligand>
        <name>ATP</name>
        <dbReference type="ChEBI" id="CHEBI:30616"/>
    </ligand>
</feature>
<keyword evidence="21" id="KW-1185">Reference proteome</keyword>
<evidence type="ECO:0000256" key="13">
    <source>
        <dbReference type="ARBA" id="ARBA00022915"/>
    </source>
</evidence>
<feature type="binding site" evidence="16">
    <location>
        <position position="190"/>
    </location>
    <ligand>
        <name>ATP</name>
        <dbReference type="ChEBI" id="CHEBI:30616"/>
    </ligand>
</feature>
<evidence type="ECO:0000256" key="6">
    <source>
        <dbReference type="ARBA" id="ARBA00013059"/>
    </source>
</evidence>
<dbReference type="GO" id="GO:0005829">
    <property type="term" value="C:cytosol"/>
    <property type="evidence" value="ECO:0007669"/>
    <property type="project" value="TreeGrafter"/>
</dbReference>
<comment type="catalytic activity">
    <reaction evidence="15 17">
        <text>L-aspartate + ATP = 4-phospho-L-aspartate + ADP</text>
        <dbReference type="Rhea" id="RHEA:23776"/>
        <dbReference type="ChEBI" id="CHEBI:29991"/>
        <dbReference type="ChEBI" id="CHEBI:30616"/>
        <dbReference type="ChEBI" id="CHEBI:57535"/>
        <dbReference type="ChEBI" id="CHEBI:456216"/>
        <dbReference type="EC" id="2.7.2.4"/>
    </reaction>
</comment>
<dbReference type="FunFam" id="3.40.1160.10:FF:000002">
    <property type="entry name" value="Aspartokinase"/>
    <property type="match status" value="1"/>
</dbReference>
<dbReference type="CDD" id="cd04261">
    <property type="entry name" value="AAK_AKii-LysC-BS"/>
    <property type="match status" value="1"/>
</dbReference>
<dbReference type="Gene3D" id="3.40.1160.10">
    <property type="entry name" value="Acetylglutamate kinase-like"/>
    <property type="match status" value="1"/>
</dbReference>
<dbReference type="KEGG" id="gpa:GPA_09120"/>
<evidence type="ECO:0000256" key="10">
    <source>
        <dbReference type="ARBA" id="ARBA00022741"/>
    </source>
</evidence>
<evidence type="ECO:0000256" key="12">
    <source>
        <dbReference type="ARBA" id="ARBA00022840"/>
    </source>
</evidence>
<dbReference type="SUPFAM" id="SSF55021">
    <property type="entry name" value="ACT-like"/>
    <property type="match status" value="2"/>
</dbReference>
<keyword evidence="8 18" id="KW-0028">Amino-acid biosynthesis</keyword>
<dbReference type="EMBL" id="FP929047">
    <property type="protein sequence ID" value="CBL03683.1"/>
    <property type="molecule type" value="Genomic_DNA"/>
</dbReference>
<evidence type="ECO:0000259" key="19">
    <source>
        <dbReference type="PROSITE" id="PS51671"/>
    </source>
</evidence>
<dbReference type="InterPro" id="IPR054352">
    <property type="entry name" value="ACT_Aspartokinase"/>
</dbReference>
<dbReference type="InterPro" id="IPR005260">
    <property type="entry name" value="Asp_kin_monofn"/>
</dbReference>
<dbReference type="AlphaFoldDB" id="D6E7I6"/>
<dbReference type="UniPathway" id="UPA00050">
    <property type="reaction ID" value="UER00461"/>
</dbReference>
<reference evidence="20 21" key="1">
    <citation type="submission" date="2010-03" db="EMBL/GenBank/DDBJ databases">
        <title>The genome sequence of Gordonibacter pamelaeae 7-10-1-bT.</title>
        <authorList>
            <consortium name="metaHIT consortium -- http://www.metahit.eu/"/>
            <person name="Pajon A."/>
            <person name="Turner K."/>
            <person name="Parkhill J."/>
            <person name="Timmis K."/>
            <person name="Oxley A."/>
            <person name="Wurdemann D."/>
        </authorList>
    </citation>
    <scope>NUCLEOTIDE SEQUENCE [LARGE SCALE GENOMIC DNA]</scope>
    <source>
        <strain evidence="21">7-10-1-b</strain>
    </source>
</reference>
<evidence type="ECO:0000256" key="5">
    <source>
        <dbReference type="ARBA" id="ARBA00010122"/>
    </source>
</evidence>
<dbReference type="CDD" id="cd04913">
    <property type="entry name" value="ACT_AKii-LysC-BS-like_1"/>
    <property type="match status" value="1"/>
</dbReference>
<dbReference type="EC" id="2.7.2.4" evidence="6 17"/>
<sequence length="432" mass="45727">MTRKNAMSLIVAKFGGTSVASPERIQMVAKKVIAKKQAGHDVVAVVSAMGKTTDELVGLARALNQDPPAREMDRLLSTGEQVSMTLLAMAIEARGYKSMSFTGRQAGIETDGMHAKAKIVKVHNERIMEAIAAGAIPVVAGFQGIDANGDITTLGRGGSDTTAVAVAWGIGADVCEIYSDVDGVYTADPRVCPRAKKLDAVSYDDMLELSGSGAGVLQMRAVEFARKYDVVIHSRSAFSEAEGTYIKEETDMMEEAVITGIAHDTSEVKVTIRGVPDMTGVAAKVFSALAGNNVRVDMIIQNISEDGFTDISFTCAGADLALARETIERILPDINAREFDVDADIAKVSLVGTGMKSSPGVAARAFTTLGENQINILAISTSPIRLSVVVDGSQAAEAVRCLHTAFDLDSDSVFEETQLSAEEIAAKMNKGR</sequence>
<protein>
    <recommendedName>
        <fullName evidence="7 17">Aspartokinase</fullName>
        <ecNumber evidence="6 17">2.7.2.4</ecNumber>
    </recommendedName>
</protein>
<feature type="binding site" evidence="16">
    <location>
        <position position="53"/>
    </location>
    <ligand>
        <name>substrate</name>
    </ligand>
</feature>
<evidence type="ECO:0000256" key="18">
    <source>
        <dbReference type="RuleBase" id="RU004249"/>
    </source>
</evidence>
<evidence type="ECO:0000256" key="17">
    <source>
        <dbReference type="RuleBase" id="RU003448"/>
    </source>
</evidence>
<dbReference type="NCBIfam" id="TIGR00656">
    <property type="entry name" value="asp_kin_monofn"/>
    <property type="match status" value="1"/>
</dbReference>
<evidence type="ECO:0000256" key="4">
    <source>
        <dbReference type="ARBA" id="ARBA00005139"/>
    </source>
</evidence>
<dbReference type="Pfam" id="PF22468">
    <property type="entry name" value="ACT_9"/>
    <property type="match status" value="2"/>
</dbReference>
<dbReference type="Gene3D" id="3.30.2130.10">
    <property type="entry name" value="VC0802-like"/>
    <property type="match status" value="1"/>
</dbReference>
<evidence type="ECO:0000256" key="7">
    <source>
        <dbReference type="ARBA" id="ARBA00016273"/>
    </source>
</evidence>
<feature type="binding site" evidence="16">
    <location>
        <position position="80"/>
    </location>
    <ligand>
        <name>substrate</name>
    </ligand>
</feature>
<gene>
    <name evidence="20" type="ORF">GPA_09120</name>
</gene>
<dbReference type="PANTHER" id="PTHR21499:SF3">
    <property type="entry name" value="ASPARTOKINASE"/>
    <property type="match status" value="1"/>
</dbReference>
<dbReference type="GO" id="GO:0004072">
    <property type="term" value="F:aspartate kinase activity"/>
    <property type="evidence" value="ECO:0007669"/>
    <property type="project" value="UniProtKB-EC"/>
</dbReference>
<evidence type="ECO:0000313" key="20">
    <source>
        <dbReference type="EMBL" id="CBL03683.1"/>
    </source>
</evidence>
<dbReference type="NCBIfam" id="NF005155">
    <property type="entry name" value="PRK06635.1-4"/>
    <property type="match status" value="1"/>
</dbReference>
<evidence type="ECO:0000256" key="11">
    <source>
        <dbReference type="ARBA" id="ARBA00022777"/>
    </source>
</evidence>
<evidence type="ECO:0000256" key="1">
    <source>
        <dbReference type="ARBA" id="ARBA00002843"/>
    </source>
</evidence>
<dbReference type="FunFam" id="3.30.2130.10:FF:000002">
    <property type="entry name" value="Aspartokinase"/>
    <property type="match status" value="1"/>
</dbReference>
<comment type="function">
    <text evidence="1">Catalyzes the phosphorylation of the beta-carboxyl group of aspartic acid with ATP to yield 4-phospho-L-aspartate, which is involved in the branched biosynthetic pathway leading to the biosynthesis of amino acids lysine, threonine, isoleucine and methionine.</text>
</comment>
<dbReference type="GO" id="GO:0009090">
    <property type="term" value="P:homoserine biosynthetic process"/>
    <property type="evidence" value="ECO:0007669"/>
    <property type="project" value="TreeGrafter"/>
</dbReference>
<feature type="domain" description="ACT" evidence="19">
    <location>
        <begin position="350"/>
        <end position="422"/>
    </location>
</feature>
<accession>D6E7I6</accession>
<comment type="pathway">
    <text evidence="4 18">Amino-acid biosynthesis; L-threonine biosynthesis; L-threonine from L-aspartate: step 1/5.</text>
</comment>
<keyword evidence="13" id="KW-0220">Diaminopimelate biosynthesis</keyword>
<dbReference type="PIRSF" id="PIRSF000726">
    <property type="entry name" value="Asp_kin"/>
    <property type="match status" value="1"/>
</dbReference>
<evidence type="ECO:0000256" key="15">
    <source>
        <dbReference type="ARBA" id="ARBA00047872"/>
    </source>
</evidence>
<comment type="similarity">
    <text evidence="5 17">Belongs to the aspartokinase family.</text>
</comment>
<dbReference type="GO" id="GO:0005524">
    <property type="term" value="F:ATP binding"/>
    <property type="evidence" value="ECO:0007669"/>
    <property type="project" value="UniProtKB-KW"/>
</dbReference>